<organism evidence="1 2">
    <name type="scientific">Shewanella eurypsychrophilus</name>
    <dbReference type="NCBI Taxonomy" id="2593656"/>
    <lineage>
        <taxon>Bacteria</taxon>
        <taxon>Pseudomonadati</taxon>
        <taxon>Pseudomonadota</taxon>
        <taxon>Gammaproteobacteria</taxon>
        <taxon>Alteromonadales</taxon>
        <taxon>Shewanellaceae</taxon>
        <taxon>Shewanella</taxon>
    </lineage>
</organism>
<accession>A0ABX6VDF0</accession>
<gene>
    <name evidence="1" type="ORF">FM038_023075</name>
</gene>
<dbReference type="Proteomes" id="UP000316416">
    <property type="component" value="Chromosome"/>
</dbReference>
<name>A0ABX6VDF0_9GAMM</name>
<evidence type="ECO:0000313" key="1">
    <source>
        <dbReference type="EMBL" id="QPG59921.1"/>
    </source>
</evidence>
<evidence type="ECO:0008006" key="3">
    <source>
        <dbReference type="Google" id="ProtNLM"/>
    </source>
</evidence>
<protein>
    <recommendedName>
        <fullName evidence="3">SIR2-like domain-containing protein</fullName>
    </recommendedName>
</protein>
<dbReference type="RefSeq" id="WP_142873643.1">
    <property type="nucleotide sequence ID" value="NZ_CP045503.2"/>
</dbReference>
<reference evidence="1" key="1">
    <citation type="submission" date="2021-07" db="EMBL/GenBank/DDBJ databases">
        <title>Shewanella sp. YLB-07 whole genome sequence.</title>
        <authorList>
            <person name="Yu L."/>
        </authorList>
    </citation>
    <scope>NUCLEOTIDE SEQUENCE</scope>
    <source>
        <strain evidence="1">YLB-08</strain>
    </source>
</reference>
<proteinExistence type="predicted"/>
<evidence type="ECO:0000313" key="2">
    <source>
        <dbReference type="Proteomes" id="UP000316416"/>
    </source>
</evidence>
<keyword evidence="2" id="KW-1185">Reference proteome</keyword>
<sequence length="300" mass="34527">MKLVDILDDGRLKPALVIGNGINRYNSTRADGNNSWDKMLLKLWEIHSKSASQLSAPEGISLTEFYDALDLTKSSDEINLQKEFCGLMSNWTPKEHHVGISTWAQSKNVPILTTNFEETLSSSFTKDITHFNSKSFTDFYPWESYFSNHQVRDPAGEFAIWHINGMQRYNRSIRLGLSHYMGSVERARRLIHKGNESRLFSGKNVDEWSGYQSWLHVVFNNDLIFIGLGLDTTEVFLRWLLIERAKYFNLFPHRRKAAYFVHANTSVLSTGQTLFLSSVGVQVVHESSYDELYRTPWALS</sequence>
<dbReference type="EMBL" id="CP045503">
    <property type="protein sequence ID" value="QPG59921.1"/>
    <property type="molecule type" value="Genomic_DNA"/>
</dbReference>